<feature type="chain" id="PRO_5029624403" description="DUF3298 domain-containing protein" evidence="1">
    <location>
        <begin position="25"/>
        <end position="220"/>
    </location>
</feature>
<dbReference type="AlphaFoldDB" id="A0A7I7NZ66"/>
<reference evidence="3 4" key="1">
    <citation type="journal article" date="2019" name="Emerg. Microbes Infect.">
        <title>Comprehensive subspecies identification of 175 nontuberculous mycobacteria species based on 7547 genomic profiles.</title>
        <authorList>
            <person name="Matsumoto Y."/>
            <person name="Kinjo T."/>
            <person name="Motooka D."/>
            <person name="Nabeya D."/>
            <person name="Jung N."/>
            <person name="Uechi K."/>
            <person name="Horii T."/>
            <person name="Iida T."/>
            <person name="Fujita J."/>
            <person name="Nakamura S."/>
        </authorList>
    </citation>
    <scope>NUCLEOTIDE SEQUENCE [LARGE SCALE GENOMIC DNA]</scope>
    <source>
        <strain evidence="3 4">JCM 16018</strain>
    </source>
</reference>
<dbReference type="InterPro" id="IPR037126">
    <property type="entry name" value="PdaC/RsiV-like_sf"/>
</dbReference>
<protein>
    <recommendedName>
        <fullName evidence="2">DUF3298 domain-containing protein</fullName>
    </recommendedName>
</protein>
<dbReference type="NCBIfam" id="NF043047">
    <property type="entry name" value="EstaseRv3036c"/>
    <property type="match status" value="1"/>
</dbReference>
<evidence type="ECO:0000313" key="3">
    <source>
        <dbReference type="EMBL" id="BBY01534.1"/>
    </source>
</evidence>
<keyword evidence="1" id="KW-0732">Signal</keyword>
<dbReference type="PROSITE" id="PS51257">
    <property type="entry name" value="PROKAR_LIPOPROTEIN"/>
    <property type="match status" value="1"/>
</dbReference>
<feature type="domain" description="DUF3298" evidence="2">
    <location>
        <begin position="146"/>
        <end position="212"/>
    </location>
</feature>
<keyword evidence="4" id="KW-1185">Reference proteome</keyword>
<feature type="signal peptide" evidence="1">
    <location>
        <begin position="1"/>
        <end position="24"/>
    </location>
</feature>
<proteinExistence type="predicted"/>
<dbReference type="Gene3D" id="3.30.565.40">
    <property type="entry name" value="Fervidobacterium nodosum Rt17-B1 like"/>
    <property type="match status" value="1"/>
</dbReference>
<dbReference type="Proteomes" id="UP000466632">
    <property type="component" value="Chromosome"/>
</dbReference>
<dbReference type="KEGG" id="mseo:MSEO_20330"/>
<accession>A0A7I7NZ66</accession>
<dbReference type="Gene3D" id="3.90.640.20">
    <property type="entry name" value="Heat-shock cognate protein, ATPase"/>
    <property type="match status" value="1"/>
</dbReference>
<gene>
    <name evidence="3" type="ORF">MSEO_20330</name>
</gene>
<dbReference type="InterPro" id="IPR021729">
    <property type="entry name" value="DUF3298"/>
</dbReference>
<evidence type="ECO:0000313" key="4">
    <source>
        <dbReference type="Proteomes" id="UP000466632"/>
    </source>
</evidence>
<sequence length="220" mass="23621">MRLLAAMASVVVLTGFSCGGTACAQSACADLGGTVDQNQICRGHIVTSDYTLDLSFPVSYPDEQPLADYLIQTRNRWADDAKASPPSGRLPYLLTISGKAYRSATPSSRTQTVVLDMNQDFGAHPVTSFKAFNYDVGKGAPITFDTLFKPGTDPLDVLNPIVRRRLGPLPFGDPGVDAYQNFAITDDAVIFFFSQGQVLSQVDGPQRLSVPRAELAALLA</sequence>
<dbReference type="Pfam" id="PF11738">
    <property type="entry name" value="DUF3298"/>
    <property type="match status" value="1"/>
</dbReference>
<name>A0A7I7NZ66_9MYCO</name>
<dbReference type="RefSeq" id="WP_232075392.1">
    <property type="nucleotide sequence ID" value="NZ_AP022582.1"/>
</dbReference>
<evidence type="ECO:0000256" key="1">
    <source>
        <dbReference type="SAM" id="SignalP"/>
    </source>
</evidence>
<dbReference type="EMBL" id="AP022582">
    <property type="protein sequence ID" value="BBY01534.1"/>
    <property type="molecule type" value="Genomic_DNA"/>
</dbReference>
<evidence type="ECO:0000259" key="2">
    <source>
        <dbReference type="Pfam" id="PF11738"/>
    </source>
</evidence>
<dbReference type="InterPro" id="IPR053421">
    <property type="entry name" value="Esterase_Immunogenic_RsiV"/>
</dbReference>
<organism evidence="3 4">
    <name type="scientific">Mycobacterium seoulense</name>
    <dbReference type="NCBI Taxonomy" id="386911"/>
    <lineage>
        <taxon>Bacteria</taxon>
        <taxon>Bacillati</taxon>
        <taxon>Actinomycetota</taxon>
        <taxon>Actinomycetes</taxon>
        <taxon>Mycobacteriales</taxon>
        <taxon>Mycobacteriaceae</taxon>
        <taxon>Mycobacterium</taxon>
    </lineage>
</organism>